<dbReference type="RefSeq" id="WP_282533210.1">
    <property type="nucleotide sequence ID" value="NZ_JASCIS010000001.1"/>
</dbReference>
<evidence type="ECO:0000313" key="1">
    <source>
        <dbReference type="EMBL" id="MDI3417301.1"/>
    </source>
</evidence>
<keyword evidence="2" id="KW-1185">Reference proteome</keyword>
<name>A0ABT6SPH6_9ACTN</name>
<protein>
    <submittedName>
        <fullName evidence="1">Uncharacterized protein</fullName>
    </submittedName>
</protein>
<evidence type="ECO:0000313" key="2">
    <source>
        <dbReference type="Proteomes" id="UP001237105"/>
    </source>
</evidence>
<sequence>MPQRNLRANRDKAAITMPSFGPHRAAEVDAYLAAEGNARIRFSTLIEGETNPYWAPWWDHINTLIHDHAPANRQGEYAAALRREGDYLPRLMELATGRALRLAGVRCELDRPLPRAGSTSATPDWTGLDTNGAPVIVVDTKTIMPIGEFDRQHRWAMVAEAVRQTIPYPVAFVVRVRDAVPPPADEDEAAELAAALHLQLRLHPRQHEFQAGGSTFYLFDSAYEQQPRLDWSGILTGRFLLPRPCYGLVDETRIAAAVQEKVTDYAPHLGDVPLVVALTCHPWVGLSAGSLHSLVAGGPRVLFNQDVSDQLCPEPLPAPETHAPPWTPPPELAAVVWIDNVPPFDGTWWHNPAARNPLAEHVSTPHGQG</sequence>
<dbReference type="Proteomes" id="UP001237105">
    <property type="component" value="Unassembled WGS sequence"/>
</dbReference>
<comment type="caution">
    <text evidence="1">The sequence shown here is derived from an EMBL/GenBank/DDBJ whole genome shotgun (WGS) entry which is preliminary data.</text>
</comment>
<organism evidence="1 2">
    <name type="scientific">Streptomyces luteolus</name>
    <dbReference type="NCBI Taxonomy" id="3043615"/>
    <lineage>
        <taxon>Bacteria</taxon>
        <taxon>Bacillati</taxon>
        <taxon>Actinomycetota</taxon>
        <taxon>Actinomycetes</taxon>
        <taxon>Kitasatosporales</taxon>
        <taxon>Streptomycetaceae</taxon>
        <taxon>Streptomyces</taxon>
    </lineage>
</organism>
<accession>A0ABT6SPH6</accession>
<dbReference type="EMBL" id="JASCIS010000001">
    <property type="protein sequence ID" value="MDI3417301.1"/>
    <property type="molecule type" value="Genomic_DNA"/>
</dbReference>
<proteinExistence type="predicted"/>
<reference evidence="1 2" key="1">
    <citation type="submission" date="2023-05" db="EMBL/GenBank/DDBJ databases">
        <title>Draft genome sequence of Streptomyces sp. B-S-A12 isolated from a cave soil in Thailand.</title>
        <authorList>
            <person name="Chamroensaksri N."/>
            <person name="Muangham S."/>
        </authorList>
    </citation>
    <scope>NUCLEOTIDE SEQUENCE [LARGE SCALE GENOMIC DNA]</scope>
    <source>
        <strain evidence="1 2">B-S-A12</strain>
    </source>
</reference>
<gene>
    <name evidence="1" type="ORF">QIT00_01780</name>
</gene>